<sequence>MTGVLQNIPLLATERTEALLDIERHLIAGQSAIERWFRSQFQTTPAPFYASVDLRNSGFKLAPVDTNLFSAGFNNLNPEFSSLYVSAIQHYLNQYYPGLERLLLIPENHTRNLFYLENVARLRELLEMSGLEVRVGSLLLEERTAYDLPSGNVLLLEPIFREGARLQAADFDPQLILLNNDLSGGVPEILENLEQPISPPLAAGWRSRRKSQHFAHYRAAAHELAEVIDIDPWLIDPFFRRCQGIDFMRAEGRDCLVANVDAILEMTRERYDHYGITQRPFVIVKADAGTYGMGIMTAYSGAEFMDLNRKERTRMAKSKEGLPVSDVFIQEGVYTFEQTAEEAVAEPVVYMVGQQVLGGFYRVHTGRGRDENLNAPGAHFEPMAFGEPCILPCRKSPPDAPVNRYYAYGVIARLTLVAAAREMADWRQQQTTGAAS</sequence>
<dbReference type="InterPro" id="IPR011718">
    <property type="entry name" value="GshA"/>
</dbReference>
<comment type="caution">
    <text evidence="1">The sequence shown here is derived from an EMBL/GenBank/DDBJ whole genome shotgun (WGS) entry which is preliminary data.</text>
</comment>
<dbReference type="Pfam" id="PF08886">
    <property type="entry name" value="GshA"/>
    <property type="match status" value="1"/>
</dbReference>
<protein>
    <submittedName>
        <fullName evidence="1">Glutamate--cysteine ligase</fullName>
    </submittedName>
</protein>
<dbReference type="NCBIfam" id="TIGR02049">
    <property type="entry name" value="gshA_ferroox"/>
    <property type="match status" value="1"/>
</dbReference>
<keyword evidence="1" id="KW-0436">Ligase</keyword>
<dbReference type="InterPro" id="IPR042520">
    <property type="entry name" value="GshA_N"/>
</dbReference>
<name>A0A2I1DMK6_9PROT</name>
<dbReference type="OrthoDB" id="5288610at2"/>
<dbReference type="EMBL" id="MXAV01000025">
    <property type="protein sequence ID" value="PKY11103.1"/>
    <property type="molecule type" value="Genomic_DNA"/>
</dbReference>
<proteinExistence type="predicted"/>
<organism evidence="1 2">
    <name type="scientific">Acidithiobacillus marinus</name>
    <dbReference type="NCBI Taxonomy" id="187490"/>
    <lineage>
        <taxon>Bacteria</taxon>
        <taxon>Pseudomonadati</taxon>
        <taxon>Pseudomonadota</taxon>
        <taxon>Acidithiobacillia</taxon>
        <taxon>Acidithiobacillales</taxon>
        <taxon>Acidithiobacillaceae</taxon>
        <taxon>Acidithiobacillus</taxon>
    </lineage>
</organism>
<dbReference type="GO" id="GO:0016874">
    <property type="term" value="F:ligase activity"/>
    <property type="evidence" value="ECO:0007669"/>
    <property type="project" value="UniProtKB-KW"/>
</dbReference>
<evidence type="ECO:0000313" key="1">
    <source>
        <dbReference type="EMBL" id="PKY11103.1"/>
    </source>
</evidence>
<keyword evidence="2" id="KW-1185">Reference proteome</keyword>
<reference evidence="1 2" key="1">
    <citation type="submission" date="2017-03" db="EMBL/GenBank/DDBJ databases">
        <title>Draft genime sequence of the acidophilic sulfur-oxidizing bacterium Acidithiobacillus sp. SH, isolated from seawater.</title>
        <authorList>
            <person name="Sharmin S."/>
            <person name="Tokuhisa M."/>
            <person name="Kanao T."/>
            <person name="Kamimura K."/>
        </authorList>
    </citation>
    <scope>NUCLEOTIDE SEQUENCE [LARGE SCALE GENOMIC DNA]</scope>
    <source>
        <strain evidence="1 2">SH</strain>
    </source>
</reference>
<gene>
    <name evidence="1" type="ORF">B1757_06310</name>
</gene>
<dbReference type="InParanoid" id="A0A2I1DMK6"/>
<accession>A0A2I1DMK6</accession>
<dbReference type="Proteomes" id="UP000234329">
    <property type="component" value="Unassembled WGS sequence"/>
</dbReference>
<evidence type="ECO:0000313" key="2">
    <source>
        <dbReference type="Proteomes" id="UP000234329"/>
    </source>
</evidence>
<dbReference type="AlphaFoldDB" id="A0A2I1DMK6"/>
<dbReference type="RefSeq" id="WP_101537517.1">
    <property type="nucleotide sequence ID" value="NZ_MXAV01000025.1"/>
</dbReference>
<dbReference type="Gene3D" id="3.40.50.11280">
    <property type="entry name" value="Glutamate-cysteine ligase, N-terminal domain"/>
    <property type="match status" value="1"/>
</dbReference>